<dbReference type="PROSITE" id="PS50075">
    <property type="entry name" value="CARRIER"/>
    <property type="match status" value="1"/>
</dbReference>
<evidence type="ECO:0000313" key="1">
    <source>
        <dbReference type="EMBL" id="ALF47115.1"/>
    </source>
</evidence>
<dbReference type="InterPro" id="IPR009081">
    <property type="entry name" value="PP-bd_ACP"/>
</dbReference>
<protein>
    <submittedName>
        <fullName evidence="1">Acyl carrier protein</fullName>
    </submittedName>
</protein>
<accession>A0A0M4SGI2</accession>
<name>A0A0M4SGI2_9BACT</name>
<dbReference type="NCBIfam" id="NF003757">
    <property type="entry name" value="PRK05350.1"/>
    <property type="match status" value="1"/>
</dbReference>
<dbReference type="AlphaFoldDB" id="A0A0M4SGI2"/>
<evidence type="ECO:0000313" key="2">
    <source>
        <dbReference type="Proteomes" id="UP000066049"/>
    </source>
</evidence>
<dbReference type="KEGG" id="ccoc:CCON33237_0408"/>
<proteinExistence type="predicted"/>
<dbReference type="InterPro" id="IPR036736">
    <property type="entry name" value="ACP-like_sf"/>
</dbReference>
<dbReference type="Proteomes" id="UP000066049">
    <property type="component" value="Chromosome"/>
</dbReference>
<dbReference type="PATRIC" id="fig|199.248.peg.432"/>
<dbReference type="Pfam" id="PF00550">
    <property type="entry name" value="PP-binding"/>
    <property type="match status" value="1"/>
</dbReference>
<dbReference type="OrthoDB" id="3392378at2"/>
<organism evidence="1 2">
    <name type="scientific">Campylobacter concisus</name>
    <dbReference type="NCBI Taxonomy" id="199"/>
    <lineage>
        <taxon>Bacteria</taxon>
        <taxon>Pseudomonadati</taxon>
        <taxon>Campylobacterota</taxon>
        <taxon>Epsilonproteobacteria</taxon>
        <taxon>Campylobacterales</taxon>
        <taxon>Campylobacteraceae</taxon>
        <taxon>Campylobacter</taxon>
    </lineage>
</organism>
<dbReference type="SUPFAM" id="SSF47336">
    <property type="entry name" value="ACP-like"/>
    <property type="match status" value="1"/>
</dbReference>
<sequence length="81" mass="9531">MSEKEIFEILKKALIDLFEIDESKIKPETRIYEDLQIDSIDAIDMIDYIKRQTGHRLMPEDFKNVKTLDDIVKAVAKKFEA</sequence>
<dbReference type="RefSeq" id="WP_021090641.1">
    <property type="nucleotide sequence ID" value="NZ_CABMKQ010000002.1"/>
</dbReference>
<dbReference type="Gene3D" id="1.10.1200.10">
    <property type="entry name" value="ACP-like"/>
    <property type="match status" value="1"/>
</dbReference>
<reference evidence="2" key="1">
    <citation type="submission" date="2015-08" db="EMBL/GenBank/DDBJ databases">
        <title>Comparative genomics of the Campylobacter concisus group.</title>
        <authorList>
            <person name="Miller W.G."/>
            <person name="Yee E."/>
            <person name="Chapman M.H."/>
            <person name="Huynh S."/>
            <person name="Bono J.L."/>
            <person name="On S.L.W."/>
            <person name="St Leger J."/>
            <person name="Foster G."/>
            <person name="Parker C.T."/>
        </authorList>
    </citation>
    <scope>NUCLEOTIDE SEQUENCE [LARGE SCALE GENOMIC DNA]</scope>
    <source>
        <strain evidence="2">ATCC 33237</strain>
    </source>
</reference>
<dbReference type="EMBL" id="CP012541">
    <property type="protein sequence ID" value="ALF47115.1"/>
    <property type="molecule type" value="Genomic_DNA"/>
</dbReference>
<gene>
    <name evidence="1" type="ORF">CCON33237_0408</name>
</gene>
<dbReference type="GeneID" id="28662077"/>